<evidence type="ECO:0000256" key="2">
    <source>
        <dbReference type="ARBA" id="ARBA00023015"/>
    </source>
</evidence>
<protein>
    <submittedName>
        <fullName evidence="6">LysR family transcriptional regulator</fullName>
    </submittedName>
</protein>
<dbReference type="PANTHER" id="PTHR30346:SF29">
    <property type="entry name" value="LYSR SUBSTRATE-BINDING"/>
    <property type="match status" value="1"/>
</dbReference>
<comment type="similarity">
    <text evidence="1">Belongs to the LysR transcriptional regulatory family.</text>
</comment>
<dbReference type="InterPro" id="IPR000847">
    <property type="entry name" value="LysR_HTH_N"/>
</dbReference>
<dbReference type="Gene3D" id="1.10.10.10">
    <property type="entry name" value="Winged helix-like DNA-binding domain superfamily/Winged helix DNA-binding domain"/>
    <property type="match status" value="1"/>
</dbReference>
<dbReference type="SUPFAM" id="SSF46785">
    <property type="entry name" value="Winged helix' DNA-binding domain"/>
    <property type="match status" value="1"/>
</dbReference>
<accession>A0ABP5ETP2</accession>
<evidence type="ECO:0000313" key="6">
    <source>
        <dbReference type="EMBL" id="GAA2003569.1"/>
    </source>
</evidence>
<dbReference type="InterPro" id="IPR005119">
    <property type="entry name" value="LysR_subst-bd"/>
</dbReference>
<keyword evidence="4" id="KW-0804">Transcription</keyword>
<reference evidence="7" key="1">
    <citation type="journal article" date="2019" name="Int. J. Syst. Evol. Microbiol.">
        <title>The Global Catalogue of Microorganisms (GCM) 10K type strain sequencing project: providing services to taxonomists for standard genome sequencing and annotation.</title>
        <authorList>
            <consortium name="The Broad Institute Genomics Platform"/>
            <consortium name="The Broad Institute Genome Sequencing Center for Infectious Disease"/>
            <person name="Wu L."/>
            <person name="Ma J."/>
        </authorList>
    </citation>
    <scope>NUCLEOTIDE SEQUENCE [LARGE SCALE GENOMIC DNA]</scope>
    <source>
        <strain evidence="7">JCM 14546</strain>
    </source>
</reference>
<dbReference type="Pfam" id="PF00126">
    <property type="entry name" value="HTH_1"/>
    <property type="match status" value="1"/>
</dbReference>
<proteinExistence type="inferred from homology"/>
<dbReference type="EMBL" id="BAAANO010000009">
    <property type="protein sequence ID" value="GAA2003569.1"/>
    <property type="molecule type" value="Genomic_DNA"/>
</dbReference>
<dbReference type="InterPro" id="IPR036390">
    <property type="entry name" value="WH_DNA-bd_sf"/>
</dbReference>
<dbReference type="PANTHER" id="PTHR30346">
    <property type="entry name" value="TRANSCRIPTIONAL DUAL REGULATOR HCAR-RELATED"/>
    <property type="match status" value="1"/>
</dbReference>
<keyword evidence="3" id="KW-0238">DNA-binding</keyword>
<comment type="caution">
    <text evidence="6">The sequence shown here is derived from an EMBL/GenBank/DDBJ whole genome shotgun (WGS) entry which is preliminary data.</text>
</comment>
<gene>
    <name evidence="6" type="ORF">GCM10009755_10800</name>
</gene>
<dbReference type="Gene3D" id="3.40.190.10">
    <property type="entry name" value="Periplasmic binding protein-like II"/>
    <property type="match status" value="2"/>
</dbReference>
<evidence type="ECO:0000313" key="7">
    <source>
        <dbReference type="Proteomes" id="UP001500755"/>
    </source>
</evidence>
<name>A0ABP5ETP2_9MICO</name>
<dbReference type="PROSITE" id="PS50931">
    <property type="entry name" value="HTH_LYSR"/>
    <property type="match status" value="1"/>
</dbReference>
<sequence>MWDLGRLRIWRAVVAAGSVNGAARNLRYAPASVSQQIIALEKSVGFPLYRRVGRGIEITEAGQRLADQAEELFAAAGRLDTLVADLKSGPGTRVRIGCFASAAKEWIPQVLRQTVRRFPELQFDIQSNEPVPLPDRGAVDIDISNEVPHLGVDPVPGYTRTEVLLDPFVVVVPRTHALARLDAVPLAELAEAPLIDLDVSGSPTGQVIDHAVASAGFVPRYVAGAEDHYAVLAMVGAGIGLTVQPRLAVGDLPRGLVALPLVDPTPVRRIVVHVKSTVEHVAHIEYLRHAIVRQGSKAAG</sequence>
<keyword evidence="2" id="KW-0805">Transcription regulation</keyword>
<dbReference type="Proteomes" id="UP001500755">
    <property type="component" value="Unassembled WGS sequence"/>
</dbReference>
<evidence type="ECO:0000256" key="1">
    <source>
        <dbReference type="ARBA" id="ARBA00009437"/>
    </source>
</evidence>
<feature type="domain" description="HTH lysR-type" evidence="5">
    <location>
        <begin position="2"/>
        <end position="59"/>
    </location>
</feature>
<evidence type="ECO:0000256" key="4">
    <source>
        <dbReference type="ARBA" id="ARBA00023163"/>
    </source>
</evidence>
<dbReference type="InterPro" id="IPR036388">
    <property type="entry name" value="WH-like_DNA-bd_sf"/>
</dbReference>
<organism evidence="6 7">
    <name type="scientific">Brevibacterium samyangense</name>
    <dbReference type="NCBI Taxonomy" id="366888"/>
    <lineage>
        <taxon>Bacteria</taxon>
        <taxon>Bacillati</taxon>
        <taxon>Actinomycetota</taxon>
        <taxon>Actinomycetes</taxon>
        <taxon>Micrococcales</taxon>
        <taxon>Brevibacteriaceae</taxon>
        <taxon>Brevibacterium</taxon>
    </lineage>
</organism>
<evidence type="ECO:0000259" key="5">
    <source>
        <dbReference type="PROSITE" id="PS50931"/>
    </source>
</evidence>
<dbReference type="SUPFAM" id="SSF53850">
    <property type="entry name" value="Periplasmic binding protein-like II"/>
    <property type="match status" value="1"/>
</dbReference>
<dbReference type="Pfam" id="PF03466">
    <property type="entry name" value="LysR_substrate"/>
    <property type="match status" value="1"/>
</dbReference>
<dbReference type="RefSeq" id="WP_344307695.1">
    <property type="nucleotide sequence ID" value="NZ_BAAANO010000009.1"/>
</dbReference>
<evidence type="ECO:0000256" key="3">
    <source>
        <dbReference type="ARBA" id="ARBA00023125"/>
    </source>
</evidence>
<keyword evidence="7" id="KW-1185">Reference proteome</keyword>